<comment type="caution">
    <text evidence="1">The sequence shown here is derived from an EMBL/GenBank/DDBJ whole genome shotgun (WGS) entry which is preliminary data.</text>
</comment>
<evidence type="ECO:0000313" key="2">
    <source>
        <dbReference type="Proteomes" id="UP000237105"/>
    </source>
</evidence>
<keyword evidence="2" id="KW-1185">Reference proteome</keyword>
<name>A0A2P5B3T9_PARAD</name>
<dbReference type="Proteomes" id="UP000237105">
    <property type="component" value="Unassembled WGS sequence"/>
</dbReference>
<reference evidence="2" key="1">
    <citation type="submission" date="2016-06" db="EMBL/GenBank/DDBJ databases">
        <title>Parallel loss of symbiosis genes in relatives of nitrogen-fixing non-legume Parasponia.</title>
        <authorList>
            <person name="Van Velzen R."/>
            <person name="Holmer R."/>
            <person name="Bu F."/>
            <person name="Rutten L."/>
            <person name="Van Zeijl A."/>
            <person name="Liu W."/>
            <person name="Santuari L."/>
            <person name="Cao Q."/>
            <person name="Sharma T."/>
            <person name="Shen D."/>
            <person name="Roswanjaya Y."/>
            <person name="Wardhani T."/>
            <person name="Kalhor M.S."/>
            <person name="Jansen J."/>
            <person name="Van den Hoogen J."/>
            <person name="Gungor B."/>
            <person name="Hartog M."/>
            <person name="Hontelez J."/>
            <person name="Verver J."/>
            <person name="Yang W.-C."/>
            <person name="Schijlen E."/>
            <person name="Repin R."/>
            <person name="Schilthuizen M."/>
            <person name="Schranz E."/>
            <person name="Heidstra R."/>
            <person name="Miyata K."/>
            <person name="Fedorova E."/>
            <person name="Kohlen W."/>
            <person name="Bisseling T."/>
            <person name="Smit S."/>
            <person name="Geurts R."/>
        </authorList>
    </citation>
    <scope>NUCLEOTIDE SEQUENCE [LARGE SCALE GENOMIC DNA]</scope>
    <source>
        <strain evidence="2">cv. WU1-14</strain>
    </source>
</reference>
<sequence length="127" mass="14380">MRVYRRNKPARIQEFYNMSTLCDAVEPNLVPQCRDSQRAGTAEPNCGATVPQYPVSGTAVPWAWHCGTMALMPQCCGAIEWYCSASSLELLALLYQFGTTAPSSAQFFSFWRCYKLLRYRSSVFARK</sequence>
<dbReference type="EMBL" id="JXTB01000371">
    <property type="protein sequence ID" value="PON43453.1"/>
    <property type="molecule type" value="Genomic_DNA"/>
</dbReference>
<evidence type="ECO:0000313" key="1">
    <source>
        <dbReference type="EMBL" id="PON43453.1"/>
    </source>
</evidence>
<accession>A0A2P5B3T9</accession>
<organism evidence="1 2">
    <name type="scientific">Parasponia andersonii</name>
    <name type="common">Sponia andersonii</name>
    <dbReference type="NCBI Taxonomy" id="3476"/>
    <lineage>
        <taxon>Eukaryota</taxon>
        <taxon>Viridiplantae</taxon>
        <taxon>Streptophyta</taxon>
        <taxon>Embryophyta</taxon>
        <taxon>Tracheophyta</taxon>
        <taxon>Spermatophyta</taxon>
        <taxon>Magnoliopsida</taxon>
        <taxon>eudicotyledons</taxon>
        <taxon>Gunneridae</taxon>
        <taxon>Pentapetalae</taxon>
        <taxon>rosids</taxon>
        <taxon>fabids</taxon>
        <taxon>Rosales</taxon>
        <taxon>Cannabaceae</taxon>
        <taxon>Parasponia</taxon>
    </lineage>
</organism>
<protein>
    <submittedName>
        <fullName evidence="1">Uncharacterized protein</fullName>
    </submittedName>
</protein>
<proteinExistence type="predicted"/>
<gene>
    <name evidence="1" type="ORF">PanWU01x14_273920</name>
</gene>
<dbReference type="AlphaFoldDB" id="A0A2P5B3T9"/>